<dbReference type="GO" id="GO:0030286">
    <property type="term" value="C:dynein complex"/>
    <property type="evidence" value="ECO:0007669"/>
    <property type="project" value="InterPro"/>
</dbReference>
<organism evidence="3 4">
    <name type="scientific">Triparma laevis f. inornata</name>
    <dbReference type="NCBI Taxonomy" id="1714386"/>
    <lineage>
        <taxon>Eukaryota</taxon>
        <taxon>Sar</taxon>
        <taxon>Stramenopiles</taxon>
        <taxon>Ochrophyta</taxon>
        <taxon>Bolidophyceae</taxon>
        <taxon>Parmales</taxon>
        <taxon>Triparmaceae</taxon>
        <taxon>Triparma</taxon>
    </lineage>
</organism>
<dbReference type="GO" id="GO:0045505">
    <property type="term" value="F:dynein intermediate chain binding"/>
    <property type="evidence" value="ECO:0007669"/>
    <property type="project" value="InterPro"/>
</dbReference>
<dbReference type="GO" id="GO:0008569">
    <property type="term" value="F:minus-end-directed microtubule motor activity"/>
    <property type="evidence" value="ECO:0007669"/>
    <property type="project" value="TreeGrafter"/>
</dbReference>
<dbReference type="InterPro" id="IPR027417">
    <property type="entry name" value="P-loop_NTPase"/>
</dbReference>
<dbReference type="EMBL" id="BLQM01000363">
    <property type="protein sequence ID" value="GMH85693.1"/>
    <property type="molecule type" value="Genomic_DNA"/>
</dbReference>
<dbReference type="GO" id="GO:0051959">
    <property type="term" value="F:dynein light intermediate chain binding"/>
    <property type="evidence" value="ECO:0007669"/>
    <property type="project" value="InterPro"/>
</dbReference>
<feature type="compositionally biased region" description="Acidic residues" evidence="1">
    <location>
        <begin position="1166"/>
        <end position="1179"/>
    </location>
</feature>
<dbReference type="InterPro" id="IPR026983">
    <property type="entry name" value="DHC"/>
</dbReference>
<name>A0A9W7EQ91_9STRA</name>
<feature type="domain" description="Dynein heavy chain AAA module D4" evidence="2">
    <location>
        <begin position="76"/>
        <end position="336"/>
    </location>
</feature>
<feature type="region of interest" description="Disordered" evidence="1">
    <location>
        <begin position="1159"/>
        <end position="1179"/>
    </location>
</feature>
<proteinExistence type="predicted"/>
<dbReference type="PANTHER" id="PTHR10676">
    <property type="entry name" value="DYNEIN HEAVY CHAIN FAMILY PROTEIN"/>
    <property type="match status" value="1"/>
</dbReference>
<dbReference type="GO" id="GO:0097729">
    <property type="term" value="C:9+2 motile cilium"/>
    <property type="evidence" value="ECO:0007669"/>
    <property type="project" value="TreeGrafter"/>
</dbReference>
<accession>A0A9W7EQ91</accession>
<dbReference type="GO" id="GO:0060294">
    <property type="term" value="P:cilium movement involved in cell motility"/>
    <property type="evidence" value="ECO:0007669"/>
    <property type="project" value="TreeGrafter"/>
</dbReference>
<sequence>MSNVVRRASMGRRRSSVTLIGRRDSGVATILSAENCYGKNSIRTYIENMMLKPTGNPLAQDTFRHWPTAGGRPLVLENTLENVTALSRLLSMPSGHAVLYGRAGIGKRSTVRLSALMCDFTVVEIKNRESEGLEVNLKKSLVVNAVKGLNWRESLRQAVFNSIGVIQGAGQAMTICGIKPTVLLVHESQKLTEEASKALEDVMTSGDACAYLSPQEVIEIMQLWVGEMEENAEKAGADLMKKKNIDDQLSAFGFGALVRNNVTVFFTVDDACSVEEEEKKKDYFWTRKNMAKFAKVNVNLFKKSSLVFFREWNEKELSEVSFRMLVQGTHDVHVSEAMTSLGLLNGISGKGYAVLDGGWGDSGERPLLLEEMAFSQFCEWQSKAASVIPQVELAAGLFFKKWCDQLPPSLYLLMPVNTVINAIVLVRKMSRECVGWMCARVWRTERALEKIKSLFEEIAGVEDILKDMKVAGVTVYNNADSILHGNSVDGLEKMKANLQQVIPALDEAKGRIGSQLVQARACIERFVGDAVVAAAASVYASSWPHFMREEFCRRVHEICLKAGLVVTEDSGLVLGSLCDKAQVRSWCQSKTLPNLPPVASLLSAASLTFVSPRFCQILVDQGTCLNWYTATFRGRSIKNTVVEESALNLSLSRVKQIAQSCCRVGGECLIVVSGLEHGLNEEFELLISSRVELMKEEEEVGGYGGVSGKVKTSLEGRTIRVYLFGESADPVDLPNNLKFVLACSTLASVQQNISERALHNIPVVNFCSGWKRNTARDVNNTIWELCDDGVVWRNSASKVMKREEVERLCSVLKDEINENTSDPNFMFARFEGEMRTINNNLILLLSSWQDDGSWVDLVDEGDHNEMDLQVQVLAEKLLTAKSSWHQTEMRLREAKVGIKNKMKQTDSFKQLSAELVESYDYLSQAISCVCPNSVYAHDIVTEDDFLRKLLRKGLTLMLIKKMVKKFMARRAGGEVEEGKGKEAEEKRKKRERELTIRSDAIKNARKLKKAQKHRHMTIVAVQKGGIEEYVEVDKDLKREAEGFGKEDEVKEECELTNFMLPLTLSGILESVCRAVSPDMRWLMALALSVNGMKGGEGILGNEWEVFLELVGHNYDGTNLIDNGEGKWISEFGIGTQGAKGGERSRRRNSSYIRGLGVEWEGSEGSSSEESDEEEEEDEDLYDIHALPPLHPHTFRLDLRLAEVRSVRPLQPMVHGIGEGEGMLGGNLRSVLKEYRSMVEEMGGVSAIPPSTFHRIITLESQCSGVFKGLTKSMFEVGGMWRDWVLGLHVIVRDAGFELDLDDAQPTTLCSSVKSTGDLEHLGTWVDGMSPFQILLLLGALDQTLLPAISPLVTVSYVTDTLSIIQKSANPDIGHFTRLSSSRTPIVILSPSGGEAFSPHGDYINAYRMLKDQSASLGINLRIGNGSSDIRGEERKVRCFTLRGAK</sequence>
<evidence type="ECO:0000259" key="2">
    <source>
        <dbReference type="Pfam" id="PF12780"/>
    </source>
</evidence>
<gene>
    <name evidence="3" type="ORF">TL16_g10313</name>
</gene>
<protein>
    <recommendedName>
        <fullName evidence="2">Dynein heavy chain AAA module D4 domain-containing protein</fullName>
    </recommendedName>
</protein>
<dbReference type="Gene3D" id="3.40.50.300">
    <property type="entry name" value="P-loop containing nucleotide triphosphate hydrolases"/>
    <property type="match status" value="1"/>
</dbReference>
<comment type="caution">
    <text evidence="3">The sequence shown here is derived from an EMBL/GenBank/DDBJ whole genome shotgun (WGS) entry which is preliminary data.</text>
</comment>
<evidence type="ECO:0000313" key="3">
    <source>
        <dbReference type="EMBL" id="GMH85693.1"/>
    </source>
</evidence>
<evidence type="ECO:0000256" key="1">
    <source>
        <dbReference type="SAM" id="MobiDB-lite"/>
    </source>
</evidence>
<dbReference type="Proteomes" id="UP001162640">
    <property type="component" value="Unassembled WGS sequence"/>
</dbReference>
<dbReference type="InterPro" id="IPR024317">
    <property type="entry name" value="Dynein_heavy_chain_D4_dom"/>
</dbReference>
<dbReference type="Pfam" id="PF12780">
    <property type="entry name" value="AAA_8"/>
    <property type="match status" value="1"/>
</dbReference>
<dbReference type="Gene3D" id="1.20.920.20">
    <property type="match status" value="1"/>
</dbReference>
<evidence type="ECO:0000313" key="4">
    <source>
        <dbReference type="Proteomes" id="UP001162640"/>
    </source>
</evidence>
<reference evidence="4" key="1">
    <citation type="journal article" date="2023" name="Commun. Biol.">
        <title>Genome analysis of Parmales, the sister group of diatoms, reveals the evolutionary specialization of diatoms from phago-mixotrophs to photoautotrophs.</title>
        <authorList>
            <person name="Ban H."/>
            <person name="Sato S."/>
            <person name="Yoshikawa S."/>
            <person name="Yamada K."/>
            <person name="Nakamura Y."/>
            <person name="Ichinomiya M."/>
            <person name="Sato N."/>
            <person name="Blanc-Mathieu R."/>
            <person name="Endo H."/>
            <person name="Kuwata A."/>
            <person name="Ogata H."/>
        </authorList>
    </citation>
    <scope>NUCLEOTIDE SEQUENCE [LARGE SCALE GENOMIC DNA]</scope>
</reference>